<dbReference type="Gene3D" id="3.40.1230.10">
    <property type="entry name" value="MTH938-like"/>
    <property type="match status" value="1"/>
</dbReference>
<protein>
    <submittedName>
        <fullName evidence="1">Uncharacterized protein</fullName>
    </submittedName>
</protein>
<dbReference type="STRING" id="1286106.MPL1_04527"/>
<evidence type="ECO:0000313" key="2">
    <source>
        <dbReference type="Proteomes" id="UP000012019"/>
    </source>
</evidence>
<evidence type="ECO:0000313" key="1">
    <source>
        <dbReference type="EMBL" id="EMR13555.1"/>
    </source>
</evidence>
<gene>
    <name evidence="1" type="ORF">MPL1_04527</name>
</gene>
<dbReference type="InterPro" id="IPR036748">
    <property type="entry name" value="MTH938-like_sf"/>
</dbReference>
<sequence length="129" mass="14690">MKISLEAVLSRYHIRSYSDGFIVIQTPENQIQQVSFPLFITPDILITGRDVPELGKFDSEQSRILQTLQLEVLLVVDDSLDFRQKTDFNRSLAAIAISAEWMTLGPACRTFNLLLQDQRKVALLVNSHK</sequence>
<reference evidence="1 2" key="1">
    <citation type="journal article" date="2013" name="Genome Announc.">
        <title>Draft Genome Sequence of Methylophaga lonarensis MPLT, a Haloalkaliphilic (Non-Methane-Utilizing) Methylotroph.</title>
        <authorList>
            <person name="Shetty S.A."/>
            <person name="Marathe N.P."/>
            <person name="Munot H."/>
            <person name="Antony C.P."/>
            <person name="Dhotre D.P."/>
            <person name="Murrell J.C."/>
            <person name="Shouche Y.S."/>
        </authorList>
    </citation>
    <scope>NUCLEOTIDE SEQUENCE [LARGE SCALE GENOMIC DNA]</scope>
    <source>
        <strain evidence="1 2">MPL</strain>
    </source>
</reference>
<dbReference type="EMBL" id="APHR01000020">
    <property type="protein sequence ID" value="EMR13555.1"/>
    <property type="molecule type" value="Genomic_DNA"/>
</dbReference>
<proteinExistence type="predicted"/>
<dbReference type="Proteomes" id="UP000012019">
    <property type="component" value="Unassembled WGS sequence"/>
</dbReference>
<dbReference type="RefSeq" id="WP_009725923.1">
    <property type="nucleotide sequence ID" value="NZ_APHR01000020.1"/>
</dbReference>
<dbReference type="SUPFAM" id="SSF64076">
    <property type="entry name" value="MTH938-like"/>
    <property type="match status" value="1"/>
</dbReference>
<dbReference type="AlphaFoldDB" id="M7PI30"/>
<organism evidence="1 2">
    <name type="scientific">Methylophaga lonarensis MPL</name>
    <dbReference type="NCBI Taxonomy" id="1286106"/>
    <lineage>
        <taxon>Bacteria</taxon>
        <taxon>Pseudomonadati</taxon>
        <taxon>Pseudomonadota</taxon>
        <taxon>Gammaproteobacteria</taxon>
        <taxon>Thiotrichales</taxon>
        <taxon>Piscirickettsiaceae</taxon>
        <taxon>Methylophaga</taxon>
    </lineage>
</organism>
<comment type="caution">
    <text evidence="1">The sequence shown here is derived from an EMBL/GenBank/DDBJ whole genome shotgun (WGS) entry which is preliminary data.</text>
</comment>
<dbReference type="PATRIC" id="fig|1286106.3.peg.909"/>
<dbReference type="eggNOG" id="COG3737">
    <property type="taxonomic scope" value="Bacteria"/>
</dbReference>
<keyword evidence="2" id="KW-1185">Reference proteome</keyword>
<name>M7PI30_9GAMM</name>
<accession>M7PI30</accession>
<dbReference type="OrthoDB" id="9800373at2"/>